<keyword evidence="2 6" id="KW-0489">Methyltransferase</keyword>
<dbReference type="RefSeq" id="WP_315733447.1">
    <property type="nucleotide sequence ID" value="NZ_JAVYII010000005.1"/>
</dbReference>
<evidence type="ECO:0000256" key="4">
    <source>
        <dbReference type="RuleBase" id="RU362026"/>
    </source>
</evidence>
<organism evidence="6 7">
    <name type="scientific">Nocardioides imazamoxiresistens</name>
    <dbReference type="NCBI Taxonomy" id="3231893"/>
    <lineage>
        <taxon>Bacteria</taxon>
        <taxon>Bacillati</taxon>
        <taxon>Actinomycetota</taxon>
        <taxon>Actinomycetes</taxon>
        <taxon>Propionibacteriales</taxon>
        <taxon>Nocardioidaceae</taxon>
        <taxon>Nocardioides</taxon>
    </lineage>
</organism>
<dbReference type="Pfam" id="PF01555">
    <property type="entry name" value="N6_N4_Mtase"/>
    <property type="match status" value="1"/>
</dbReference>
<proteinExistence type="inferred from homology"/>
<dbReference type="Proteomes" id="UP001268542">
    <property type="component" value="Unassembled WGS sequence"/>
</dbReference>
<dbReference type="PROSITE" id="PS00092">
    <property type="entry name" value="N6_MTASE"/>
    <property type="match status" value="1"/>
</dbReference>
<keyword evidence="7" id="KW-1185">Reference proteome</keyword>
<evidence type="ECO:0000256" key="2">
    <source>
        <dbReference type="ARBA" id="ARBA00022603"/>
    </source>
</evidence>
<keyword evidence="3 6" id="KW-0808">Transferase</keyword>
<reference evidence="6 7" key="1">
    <citation type="submission" date="2023-08" db="EMBL/GenBank/DDBJ databases">
        <title>Nocardioides seae sp. nov., a bacterium isolated from a soil.</title>
        <authorList>
            <person name="Wang X."/>
        </authorList>
    </citation>
    <scope>NUCLEOTIDE SEQUENCE [LARGE SCALE GENOMIC DNA]</scope>
    <source>
        <strain evidence="6 7">YZH12</strain>
    </source>
</reference>
<comment type="similarity">
    <text evidence="1 4">Belongs to the N(4)/N(6)-methyltransferase family.</text>
</comment>
<dbReference type="EMBL" id="JAVYII010000005">
    <property type="protein sequence ID" value="MDT9593961.1"/>
    <property type="molecule type" value="Genomic_DNA"/>
</dbReference>
<dbReference type="InterPro" id="IPR002941">
    <property type="entry name" value="DNA_methylase_N4/N6"/>
</dbReference>
<name>A0ABU3PYK6_9ACTN</name>
<comment type="caution">
    <text evidence="6">The sequence shown here is derived from an EMBL/GenBank/DDBJ whole genome shotgun (WGS) entry which is preliminary data.</text>
</comment>
<gene>
    <name evidence="6" type="ORF">RDV89_12840</name>
</gene>
<protein>
    <recommendedName>
        <fullName evidence="4">Methyltransferase</fullName>
        <ecNumber evidence="4">2.1.1.-</ecNumber>
    </recommendedName>
</protein>
<dbReference type="PRINTS" id="PR00508">
    <property type="entry name" value="S21N4MTFRASE"/>
</dbReference>
<dbReference type="InterPro" id="IPR029063">
    <property type="entry name" value="SAM-dependent_MTases_sf"/>
</dbReference>
<sequence>MGEPWNTFVEGDNLDVLAGLDDASFDVAYLDPPYNRATSLAYRDDFRDGARATRHAAWVAMMRPRLEHVRRVLRPTGALFCSIDDHEVAHLRLLLDEVFGERAFLAQVVVNLNPKGRQLGRGFATSHEYLLVVARDPRACVLDPTSAETVDPRDFSHELPDGRRFRLLPLRNTNKKFHPGSVPTLHHTLHGDPAGGRVATEPFEGSVEVRPVFGDGAPAVWRWSAALVAERSDDLVCRVVRGRLGERVDVFQRDWLGDDRRKKLTTIWTAEEVGSTDTAAGEVRALVGKAFDSPKPTGLLRRVVATYPADARVLDPFAGSGTTGHAVALLNAADGGTRTCLSVNAGEPVRPGTPAHDAGFRSVADITRARLRAVAATVGGGYAEG</sequence>
<dbReference type="GO" id="GO:0008168">
    <property type="term" value="F:methyltransferase activity"/>
    <property type="evidence" value="ECO:0007669"/>
    <property type="project" value="UniProtKB-KW"/>
</dbReference>
<dbReference type="SUPFAM" id="SSF53335">
    <property type="entry name" value="S-adenosyl-L-methionine-dependent methyltransferases"/>
    <property type="match status" value="1"/>
</dbReference>
<evidence type="ECO:0000256" key="3">
    <source>
        <dbReference type="ARBA" id="ARBA00022679"/>
    </source>
</evidence>
<feature type="domain" description="DNA methylase N-4/N-6" evidence="5">
    <location>
        <begin position="26"/>
        <end position="331"/>
    </location>
</feature>
<accession>A0ABU3PYK6</accession>
<evidence type="ECO:0000259" key="5">
    <source>
        <dbReference type="Pfam" id="PF01555"/>
    </source>
</evidence>
<evidence type="ECO:0000313" key="6">
    <source>
        <dbReference type="EMBL" id="MDT9593961.1"/>
    </source>
</evidence>
<dbReference type="EC" id="2.1.1.-" evidence="4"/>
<dbReference type="Gene3D" id="3.40.50.150">
    <property type="entry name" value="Vaccinia Virus protein VP39"/>
    <property type="match status" value="1"/>
</dbReference>
<evidence type="ECO:0000313" key="7">
    <source>
        <dbReference type="Proteomes" id="UP001268542"/>
    </source>
</evidence>
<dbReference type="InterPro" id="IPR001091">
    <property type="entry name" value="RM_Methyltransferase"/>
</dbReference>
<dbReference type="InterPro" id="IPR002052">
    <property type="entry name" value="DNA_methylase_N6_adenine_CS"/>
</dbReference>
<dbReference type="GO" id="GO:0032259">
    <property type="term" value="P:methylation"/>
    <property type="evidence" value="ECO:0007669"/>
    <property type="project" value="UniProtKB-KW"/>
</dbReference>
<evidence type="ECO:0000256" key="1">
    <source>
        <dbReference type="ARBA" id="ARBA00006594"/>
    </source>
</evidence>